<dbReference type="Proteomes" id="UP000018468">
    <property type="component" value="Unassembled WGS sequence"/>
</dbReference>
<dbReference type="Gene3D" id="3.40.50.300">
    <property type="entry name" value="P-loop containing nucleotide triphosphate hydrolases"/>
    <property type="match status" value="3"/>
</dbReference>
<proteinExistence type="inferred from homology"/>
<dbReference type="Pfam" id="PF04548">
    <property type="entry name" value="AIG1"/>
    <property type="match status" value="3"/>
</dbReference>
<reference evidence="5" key="2">
    <citation type="submission" date="2025-08" db="UniProtKB">
        <authorList>
            <consortium name="Ensembl"/>
        </authorList>
    </citation>
    <scope>IDENTIFICATION</scope>
</reference>
<dbReference type="InterPro" id="IPR006703">
    <property type="entry name" value="G_AIG1"/>
</dbReference>
<evidence type="ECO:0000256" key="1">
    <source>
        <dbReference type="ARBA" id="ARBA00008535"/>
    </source>
</evidence>
<reference evidence="6" key="1">
    <citation type="submission" date="2011-12" db="EMBL/GenBank/DDBJ databases">
        <title>The Draft Genome of Lepisosteus oculatus.</title>
        <authorList>
            <consortium name="The Broad Institute Genome Assembly &amp; Analysis Group"/>
            <consortium name="Computational R&amp;D Group"/>
            <consortium name="and Sequencing Platform"/>
            <person name="Di Palma F."/>
            <person name="Alfoldi J."/>
            <person name="Johnson J."/>
            <person name="Berlin A."/>
            <person name="Gnerre S."/>
            <person name="Jaffe D."/>
            <person name="MacCallum I."/>
            <person name="Young S."/>
            <person name="Walker B.J."/>
            <person name="Lander E.S."/>
            <person name="Lindblad-Toh K."/>
        </authorList>
    </citation>
    <scope>NUCLEOTIDE SEQUENCE [LARGE SCALE GENOMIC DNA]</scope>
</reference>
<evidence type="ECO:0000313" key="6">
    <source>
        <dbReference type="Proteomes" id="UP000018468"/>
    </source>
</evidence>
<dbReference type="STRING" id="7918.ENSLOCP00000000282"/>
<evidence type="ECO:0000259" key="4">
    <source>
        <dbReference type="PROSITE" id="PS51720"/>
    </source>
</evidence>
<organism evidence="5 6">
    <name type="scientific">Lepisosteus oculatus</name>
    <name type="common">Spotted gar</name>
    <dbReference type="NCBI Taxonomy" id="7918"/>
    <lineage>
        <taxon>Eukaryota</taxon>
        <taxon>Metazoa</taxon>
        <taxon>Chordata</taxon>
        <taxon>Craniata</taxon>
        <taxon>Vertebrata</taxon>
        <taxon>Euteleostomi</taxon>
        <taxon>Actinopterygii</taxon>
        <taxon>Neopterygii</taxon>
        <taxon>Holostei</taxon>
        <taxon>Semionotiformes</taxon>
        <taxon>Lepisosteidae</taxon>
        <taxon>Lepisosteus</taxon>
    </lineage>
</organism>
<evidence type="ECO:0000256" key="3">
    <source>
        <dbReference type="ARBA" id="ARBA00023134"/>
    </source>
</evidence>
<feature type="domain" description="AIG1-type G" evidence="4">
    <location>
        <begin position="1"/>
        <end position="197"/>
    </location>
</feature>
<comment type="similarity">
    <text evidence="1">Belongs to the TRAFAC class TrmE-Era-EngA-EngB-Septin-like GTPase superfamily. AIG1/Toc34/Toc159-like paraseptin GTPase family. IAN subfamily.</text>
</comment>
<dbReference type="SUPFAM" id="SSF52540">
    <property type="entry name" value="P-loop containing nucleoside triphosphate hydrolases"/>
    <property type="match status" value="3"/>
</dbReference>
<accession>W5LVX5</accession>
<dbReference type="Ensembl" id="ENSLOCT00000000282.1">
    <property type="protein sequence ID" value="ENSLOCP00000000282.1"/>
    <property type="gene ID" value="ENSLOCG00000000257.1"/>
</dbReference>
<dbReference type="GeneTree" id="ENSGT01120000271858"/>
<reference evidence="5" key="3">
    <citation type="submission" date="2025-09" db="UniProtKB">
        <authorList>
            <consortium name="Ensembl"/>
        </authorList>
    </citation>
    <scope>IDENTIFICATION</scope>
</reference>
<dbReference type="eggNOG" id="ENOG502RB0C">
    <property type="taxonomic scope" value="Eukaryota"/>
</dbReference>
<dbReference type="CDD" id="cd01852">
    <property type="entry name" value="AIG1"/>
    <property type="match status" value="2"/>
</dbReference>
<sequence>RIVLIGKTGVGKSAVGNTILGRRAFTSEPSFSSVTSQCLKETGAVNGTPVAVIDTPGIIDTTFSEGEIVKEIVRCVQVSVPGPHAFLLVIQIGRFTAEEKNAVEALQELFGEKVHEYMIVLFTYGDSLQGRDIKEFVDKASPELRSVIEKCGNRYHVFNNRDQSDRTQVRELLDKIDSMVEDNGGAHYTQEMFCFYKFINAKTLGLCLPFQRLTSLSRKAGPAHGQTAALTLVLLGKRGSGKSSAANTILGREAFKTFLSSWAVTTECQRAETQIDGRPVAVIDTPDFFDQACPDPWAQIQRCLDLSAPGAHVFLLVLQLGQFSDGEKEMVRQIKEKLGSGSFIMVLFSHGDKLRNQTIQQFLLNTDPELRELVRQCGGRFHLFNNTVEGDRSQVTSLLEKIDIMSAVYNKTQLKKEEAAPLKIVLLGQSRTGKSSAGNTILGRKEFKTFLSSRAVTTECQRAETQIHGRPVAVIDTPDFFDQACPDSKAQIKRCLDLSAPGAHVFLLVLQLGRFSQGEKKILTEIQQKFSKGVKRRIMVLFTHGDALRNQTIQQFLLKTDPDLRELVRQCGGRFHLFDNTVEGDRSQVTSLLEKIDSML</sequence>
<dbReference type="PANTHER" id="PTHR10903:SF112">
    <property type="entry name" value="SI:CH211-113E8.5"/>
    <property type="match status" value="1"/>
</dbReference>
<dbReference type="AlphaFoldDB" id="W5LVX5"/>
<keyword evidence="2" id="KW-0547">Nucleotide-binding</keyword>
<keyword evidence="3" id="KW-0342">GTP-binding</keyword>
<feature type="domain" description="AIG1-type G" evidence="4">
    <location>
        <begin position="227"/>
        <end position="418"/>
    </location>
</feature>
<dbReference type="PROSITE" id="PS51720">
    <property type="entry name" value="G_AIG1"/>
    <property type="match status" value="3"/>
</dbReference>
<dbReference type="HOGENOM" id="CLU_010468_5_1_1"/>
<dbReference type="InterPro" id="IPR027417">
    <property type="entry name" value="P-loop_NTPase"/>
</dbReference>
<dbReference type="PANTHER" id="PTHR10903">
    <property type="entry name" value="GTPASE, IMAP FAMILY MEMBER-RELATED"/>
    <property type="match status" value="1"/>
</dbReference>
<evidence type="ECO:0000313" key="5">
    <source>
        <dbReference type="Ensembl" id="ENSLOCP00000000282.1"/>
    </source>
</evidence>
<evidence type="ECO:0000256" key="2">
    <source>
        <dbReference type="ARBA" id="ARBA00022741"/>
    </source>
</evidence>
<keyword evidence="6" id="KW-1185">Reference proteome</keyword>
<name>W5LVX5_LEPOC</name>
<dbReference type="FunFam" id="3.40.50.300:FF:000366">
    <property type="entry name" value="GTPase, IMAP family member 2"/>
    <property type="match status" value="1"/>
</dbReference>
<dbReference type="InParanoid" id="W5LVX5"/>
<dbReference type="OMA" id="CERPQVN"/>
<dbReference type="InterPro" id="IPR045058">
    <property type="entry name" value="GIMA/IAN/Toc"/>
</dbReference>
<dbReference type="FunFam" id="3.40.50.300:FF:001809">
    <property type="entry name" value="Si:ch1073-365p7.2"/>
    <property type="match status" value="2"/>
</dbReference>
<feature type="domain" description="AIG1-type G" evidence="4">
    <location>
        <begin position="419"/>
        <end position="600"/>
    </location>
</feature>
<dbReference type="GO" id="GO:0005525">
    <property type="term" value="F:GTP binding"/>
    <property type="evidence" value="ECO:0007669"/>
    <property type="project" value="UniProtKB-KW"/>
</dbReference>
<dbReference type="Bgee" id="ENSLOCG00000000257">
    <property type="expression patterns" value="Expressed in intestine and 13 other cell types or tissues"/>
</dbReference>
<protein>
    <recommendedName>
        <fullName evidence="4">AIG1-type G domain-containing protein</fullName>
    </recommendedName>
</protein>